<organism evidence="1 2">
    <name type="scientific">Actinocrispum wychmicini</name>
    <dbReference type="NCBI Taxonomy" id="1213861"/>
    <lineage>
        <taxon>Bacteria</taxon>
        <taxon>Bacillati</taxon>
        <taxon>Actinomycetota</taxon>
        <taxon>Actinomycetes</taxon>
        <taxon>Pseudonocardiales</taxon>
        <taxon>Pseudonocardiaceae</taxon>
        <taxon>Actinocrispum</taxon>
    </lineage>
</organism>
<name>A0A4R2JXP6_9PSEU</name>
<dbReference type="EMBL" id="SLWS01000002">
    <property type="protein sequence ID" value="TCO61969.1"/>
    <property type="molecule type" value="Genomic_DNA"/>
</dbReference>
<sequence>MTTGTSDVVSRQVQHHGIGTVLPTNWRMPRVFQDLGLDVAMKSDFDAIEVCIDLAPDNRYLDKAVASGLLHKGRGGGVRLGLATEKDVRDAVSEFAPRLFKSTVDKSVARDVLVRVAKLAEALPEVTELDINPLVVGENGGIVVDARVRVAPTGYVDLFLRRMR</sequence>
<gene>
    <name evidence="1" type="ORF">EV192_102106</name>
</gene>
<dbReference type="RefSeq" id="WP_132113402.1">
    <property type="nucleotide sequence ID" value="NZ_SLWS01000002.1"/>
</dbReference>
<keyword evidence="2" id="KW-1185">Reference proteome</keyword>
<dbReference type="Gene3D" id="3.30.470.20">
    <property type="entry name" value="ATP-grasp fold, B domain"/>
    <property type="match status" value="1"/>
</dbReference>
<dbReference type="AlphaFoldDB" id="A0A4R2JXP6"/>
<proteinExistence type="predicted"/>
<dbReference type="Pfam" id="PF13549">
    <property type="entry name" value="ATP-grasp_5"/>
    <property type="match status" value="1"/>
</dbReference>
<dbReference type="OrthoDB" id="190266at2"/>
<evidence type="ECO:0000313" key="2">
    <source>
        <dbReference type="Proteomes" id="UP000295680"/>
    </source>
</evidence>
<accession>A0A4R2JXP6</accession>
<protein>
    <submittedName>
        <fullName evidence="1">ATP-grasp domain-containing protein</fullName>
    </submittedName>
</protein>
<dbReference type="Proteomes" id="UP000295680">
    <property type="component" value="Unassembled WGS sequence"/>
</dbReference>
<comment type="caution">
    <text evidence="1">The sequence shown here is derived from an EMBL/GenBank/DDBJ whole genome shotgun (WGS) entry which is preliminary data.</text>
</comment>
<evidence type="ECO:0000313" key="1">
    <source>
        <dbReference type="EMBL" id="TCO61969.1"/>
    </source>
</evidence>
<reference evidence="1 2" key="1">
    <citation type="submission" date="2019-03" db="EMBL/GenBank/DDBJ databases">
        <title>Genomic Encyclopedia of Type Strains, Phase IV (KMG-IV): sequencing the most valuable type-strain genomes for metagenomic binning, comparative biology and taxonomic classification.</title>
        <authorList>
            <person name="Goeker M."/>
        </authorList>
    </citation>
    <scope>NUCLEOTIDE SEQUENCE [LARGE SCALE GENOMIC DNA]</scope>
    <source>
        <strain evidence="1 2">DSM 45934</strain>
    </source>
</reference>